<dbReference type="HOGENOM" id="CLU_059028_3_1_1"/>
<dbReference type="GO" id="GO:0051082">
    <property type="term" value="F:unfolded protein binding"/>
    <property type="evidence" value="ECO:0007669"/>
    <property type="project" value="TreeGrafter"/>
</dbReference>
<evidence type="ECO:0000313" key="1">
    <source>
        <dbReference type="EMBL" id="KIO30357.1"/>
    </source>
</evidence>
<dbReference type="InterPro" id="IPR039131">
    <property type="entry name" value="NDUFAF1"/>
</dbReference>
<protein>
    <submittedName>
        <fullName evidence="1">Uncharacterized protein</fullName>
    </submittedName>
</protein>
<dbReference type="PANTHER" id="PTHR13194:SF19">
    <property type="entry name" value="NAD(P)-BINDING ROSSMANN-FOLD SUPERFAMILY PROTEIN"/>
    <property type="match status" value="1"/>
</dbReference>
<gene>
    <name evidence="1" type="ORF">M407DRAFT_155587</name>
</gene>
<dbReference type="GO" id="GO:0010257">
    <property type="term" value="P:NADH dehydrogenase complex assembly"/>
    <property type="evidence" value="ECO:0007669"/>
    <property type="project" value="TreeGrafter"/>
</dbReference>
<keyword evidence="2" id="KW-1185">Reference proteome</keyword>
<reference evidence="2" key="2">
    <citation type="submission" date="2015-01" db="EMBL/GenBank/DDBJ databases">
        <title>Evolutionary Origins and Diversification of the Mycorrhizal Mutualists.</title>
        <authorList>
            <consortium name="DOE Joint Genome Institute"/>
            <consortium name="Mycorrhizal Genomics Consortium"/>
            <person name="Kohler A."/>
            <person name="Kuo A."/>
            <person name="Nagy L.G."/>
            <person name="Floudas D."/>
            <person name="Copeland A."/>
            <person name="Barry K.W."/>
            <person name="Cichocki N."/>
            <person name="Veneault-Fourrey C."/>
            <person name="LaButti K."/>
            <person name="Lindquist E.A."/>
            <person name="Lipzen A."/>
            <person name="Lundell T."/>
            <person name="Morin E."/>
            <person name="Murat C."/>
            <person name="Riley R."/>
            <person name="Ohm R."/>
            <person name="Sun H."/>
            <person name="Tunlid A."/>
            <person name="Henrissat B."/>
            <person name="Grigoriev I.V."/>
            <person name="Hibbett D.S."/>
            <person name="Martin F."/>
        </authorList>
    </citation>
    <scope>NUCLEOTIDE SEQUENCE [LARGE SCALE GENOMIC DNA]</scope>
    <source>
        <strain evidence="2">MUT 4182</strain>
    </source>
</reference>
<dbReference type="Proteomes" id="UP000054248">
    <property type="component" value="Unassembled WGS sequence"/>
</dbReference>
<dbReference type="AlphaFoldDB" id="A0A0C3M9K8"/>
<reference evidence="1 2" key="1">
    <citation type="submission" date="2014-04" db="EMBL/GenBank/DDBJ databases">
        <authorList>
            <consortium name="DOE Joint Genome Institute"/>
            <person name="Kuo A."/>
            <person name="Girlanda M."/>
            <person name="Perotto S."/>
            <person name="Kohler A."/>
            <person name="Nagy L.G."/>
            <person name="Floudas D."/>
            <person name="Copeland A."/>
            <person name="Barry K.W."/>
            <person name="Cichocki N."/>
            <person name="Veneault-Fourrey C."/>
            <person name="LaButti K."/>
            <person name="Lindquist E.A."/>
            <person name="Lipzen A."/>
            <person name="Lundell T."/>
            <person name="Morin E."/>
            <person name="Murat C."/>
            <person name="Sun H."/>
            <person name="Tunlid A."/>
            <person name="Henrissat B."/>
            <person name="Grigoriev I.V."/>
            <person name="Hibbett D.S."/>
            <person name="Martin F."/>
            <person name="Nordberg H.P."/>
            <person name="Cantor M.N."/>
            <person name="Hua S.X."/>
        </authorList>
    </citation>
    <scope>NUCLEOTIDE SEQUENCE [LARGE SCALE GENOMIC DNA]</scope>
    <source>
        <strain evidence="1 2">MUT 4182</strain>
    </source>
</reference>
<dbReference type="STRING" id="1051891.A0A0C3M9K8"/>
<accession>A0A0C3M9K8</accession>
<dbReference type="EMBL" id="KN822973">
    <property type="protein sequence ID" value="KIO30357.1"/>
    <property type="molecule type" value="Genomic_DNA"/>
</dbReference>
<dbReference type="PANTHER" id="PTHR13194">
    <property type="entry name" value="COMPLEX I INTERMEDIATE-ASSOCIATED PROTEIN 30"/>
    <property type="match status" value="1"/>
</dbReference>
<sequence>MFSGVLDTKTLGGAGFASQKYRFSEPLNLDSARYSGLRFKLVSCDFNYDSKSSSSSSASSATRYSPPNEFTITLTTVPLPHQKPKSRVTWESHFEVPQKTGEGDSWAQVQTFKLDLPFESFSPVYRGRPVPGARSQPPQVGDDGQSMQYLLEEDSEDERPVFNTEHIYEFGLMCRSEFGKQEGQFCLGLLKVEAIERSGAVMSWMRRMSSSNSASG</sequence>
<organism evidence="1 2">
    <name type="scientific">Tulasnella calospora MUT 4182</name>
    <dbReference type="NCBI Taxonomy" id="1051891"/>
    <lineage>
        <taxon>Eukaryota</taxon>
        <taxon>Fungi</taxon>
        <taxon>Dikarya</taxon>
        <taxon>Basidiomycota</taxon>
        <taxon>Agaricomycotina</taxon>
        <taxon>Agaricomycetes</taxon>
        <taxon>Cantharellales</taxon>
        <taxon>Tulasnellaceae</taxon>
        <taxon>Tulasnella</taxon>
    </lineage>
</organism>
<evidence type="ECO:0000313" key="2">
    <source>
        <dbReference type="Proteomes" id="UP000054248"/>
    </source>
</evidence>
<proteinExistence type="predicted"/>
<name>A0A0C3M9K8_9AGAM</name>
<dbReference type="OrthoDB" id="426386at2759"/>